<evidence type="ECO:0000256" key="1">
    <source>
        <dbReference type="SAM" id="Phobius"/>
    </source>
</evidence>
<keyword evidence="1" id="KW-0812">Transmembrane</keyword>
<reference evidence="2" key="1">
    <citation type="submission" date="2020-08" db="EMBL/GenBank/DDBJ databases">
        <title>Multicomponent nature underlies the extraordinary mechanical properties of spider dragline silk.</title>
        <authorList>
            <person name="Kono N."/>
            <person name="Nakamura H."/>
            <person name="Mori M."/>
            <person name="Yoshida Y."/>
            <person name="Ohtoshi R."/>
            <person name="Malay A.D."/>
            <person name="Moran D.A.P."/>
            <person name="Tomita M."/>
            <person name="Numata K."/>
            <person name="Arakawa K."/>
        </authorList>
    </citation>
    <scope>NUCLEOTIDE SEQUENCE</scope>
</reference>
<dbReference type="EMBL" id="BMAW01085360">
    <property type="protein sequence ID" value="GFU42613.1"/>
    <property type="molecule type" value="Genomic_DNA"/>
</dbReference>
<gene>
    <name evidence="2" type="ORF">NPIL_493371</name>
</gene>
<feature type="transmembrane region" description="Helical" evidence="1">
    <location>
        <begin position="12"/>
        <end position="34"/>
    </location>
</feature>
<proteinExistence type="predicted"/>
<sequence>MFIIFDSYLPSFYYIIGYSLVTEVIKFCLLSTYFKGKQLKREIPVHTKEHTIGIQLTPPEVTPKFTLQRQYQIKPNKTTPKAHSEIICNSLNIEVQFSPLEKATARF</sequence>
<keyword evidence="1" id="KW-1133">Transmembrane helix</keyword>
<keyword evidence="1" id="KW-0472">Membrane</keyword>
<evidence type="ECO:0000313" key="3">
    <source>
        <dbReference type="Proteomes" id="UP000887013"/>
    </source>
</evidence>
<organism evidence="2 3">
    <name type="scientific">Nephila pilipes</name>
    <name type="common">Giant wood spider</name>
    <name type="synonym">Nephila maculata</name>
    <dbReference type="NCBI Taxonomy" id="299642"/>
    <lineage>
        <taxon>Eukaryota</taxon>
        <taxon>Metazoa</taxon>
        <taxon>Ecdysozoa</taxon>
        <taxon>Arthropoda</taxon>
        <taxon>Chelicerata</taxon>
        <taxon>Arachnida</taxon>
        <taxon>Araneae</taxon>
        <taxon>Araneomorphae</taxon>
        <taxon>Entelegynae</taxon>
        <taxon>Araneoidea</taxon>
        <taxon>Nephilidae</taxon>
        <taxon>Nephila</taxon>
    </lineage>
</organism>
<protein>
    <submittedName>
        <fullName evidence="2">Uncharacterized protein</fullName>
    </submittedName>
</protein>
<keyword evidence="3" id="KW-1185">Reference proteome</keyword>
<comment type="caution">
    <text evidence="2">The sequence shown here is derived from an EMBL/GenBank/DDBJ whole genome shotgun (WGS) entry which is preliminary data.</text>
</comment>
<name>A0A8X6R1W4_NEPPI</name>
<dbReference type="Proteomes" id="UP000887013">
    <property type="component" value="Unassembled WGS sequence"/>
</dbReference>
<evidence type="ECO:0000313" key="2">
    <source>
        <dbReference type="EMBL" id="GFU42613.1"/>
    </source>
</evidence>
<accession>A0A8X6R1W4</accession>
<dbReference type="AlphaFoldDB" id="A0A8X6R1W4"/>